<organism evidence="6">
    <name type="scientific">marine metagenome</name>
    <dbReference type="NCBI Taxonomy" id="408172"/>
    <lineage>
        <taxon>unclassified sequences</taxon>
        <taxon>metagenomes</taxon>
        <taxon>ecological metagenomes</taxon>
    </lineage>
</organism>
<gene>
    <name evidence="6" type="ORF">METZ01_LOCUS11850</name>
</gene>
<evidence type="ECO:0000256" key="2">
    <source>
        <dbReference type="ARBA" id="ARBA00022692"/>
    </source>
</evidence>
<feature type="domain" description="Haemolysin activator HlyB C-terminal" evidence="4">
    <location>
        <begin position="234"/>
        <end position="536"/>
    </location>
</feature>
<evidence type="ECO:0000259" key="4">
    <source>
        <dbReference type="Pfam" id="PF03865"/>
    </source>
</evidence>
<dbReference type="Pfam" id="PF03865">
    <property type="entry name" value="ShlB"/>
    <property type="match status" value="1"/>
</dbReference>
<evidence type="ECO:0000256" key="1">
    <source>
        <dbReference type="ARBA" id="ARBA00022452"/>
    </source>
</evidence>
<accession>A0A381NWJ3</accession>
<protein>
    <recommendedName>
        <fullName evidence="7">POTRA domain-containing protein</fullName>
    </recommendedName>
</protein>
<name>A0A381NWJ3_9ZZZZ</name>
<dbReference type="Gene3D" id="3.10.20.310">
    <property type="entry name" value="membrane protein fhac"/>
    <property type="match status" value="1"/>
</dbReference>
<sequence length="575" mass="64638">MRHNFKNNRNKFLIAVAFSLFFCGFFVLPSFAQITSQGRDQTYKQVFPLGFDERFKRRAQPKAQKVPVREDNPKPEFPAKLQKVKFILQKMVIKGSTLYNKDRFSKLFKKYIRKRISLGHVYEIAQTITNMYRHDGYILSKAVVRSQQVDKGIIRIDIIEGFVGKVNVQGDVAGPRKLLNSYRKKLLNSKPLLAKDLERYLLLVDDLPGLSVKSVLTPSEVQLGANDLTLILASKKYDGSRGVDNRSSKFNGPIQFSGITNANSLLGLYERIGFQAVVTKHIDELRFFSGFYKMPVSSEGAKIYFSTSGSKSQPGTDLKEFKVKGGSPNLTLKATHPFIRSRSKNLYANFSFIHKNSTTKFLGETDSEDKLRIANLGLSYDFVDDYRGVNLLSINWSQGFGFSGARETASPNLSNPEGRSGFTKFSGEVLRLQSLAPSWILLGGVSWQYALDKLLASEQFGLGGSQFGRGPHFSEITGDHGVAFKLALQKVFIINKPHIRDIKAYTFFDYGTVWNRLKTSTGSSKQDLSSIGLGFRFNLTDRLSGYLELDKPLNRKVSAEGNQGSRMFFSLSTNF</sequence>
<proteinExistence type="predicted"/>
<evidence type="ECO:0000313" key="6">
    <source>
        <dbReference type="EMBL" id="SUZ58996.1"/>
    </source>
</evidence>
<dbReference type="AlphaFoldDB" id="A0A381NWJ3"/>
<dbReference type="Gene3D" id="2.40.160.50">
    <property type="entry name" value="membrane protein fhac: a member of the omp85/tpsb transporter family"/>
    <property type="match status" value="1"/>
</dbReference>
<dbReference type="PANTHER" id="PTHR34597">
    <property type="entry name" value="SLR1661 PROTEIN"/>
    <property type="match status" value="1"/>
</dbReference>
<dbReference type="InterPro" id="IPR005565">
    <property type="entry name" value="Hemolysn_activator_HlyB_C"/>
</dbReference>
<keyword evidence="2" id="KW-0812">Transmembrane</keyword>
<dbReference type="InterPro" id="IPR013686">
    <property type="entry name" value="Polypept-transport_assoc_ShlB"/>
</dbReference>
<feature type="domain" description="Polypeptide-transport-associated ShlB-type" evidence="5">
    <location>
        <begin position="86"/>
        <end position="161"/>
    </location>
</feature>
<dbReference type="PANTHER" id="PTHR34597:SF6">
    <property type="entry name" value="BLR6126 PROTEIN"/>
    <property type="match status" value="1"/>
</dbReference>
<dbReference type="Pfam" id="PF08479">
    <property type="entry name" value="POTRA_2"/>
    <property type="match status" value="1"/>
</dbReference>
<dbReference type="InterPro" id="IPR051544">
    <property type="entry name" value="TPS_OM_transporter"/>
</dbReference>
<dbReference type="GO" id="GO:0046819">
    <property type="term" value="P:protein secretion by the type V secretion system"/>
    <property type="evidence" value="ECO:0007669"/>
    <property type="project" value="TreeGrafter"/>
</dbReference>
<dbReference type="EMBL" id="UINC01000655">
    <property type="protein sequence ID" value="SUZ58996.1"/>
    <property type="molecule type" value="Genomic_DNA"/>
</dbReference>
<evidence type="ECO:0000259" key="5">
    <source>
        <dbReference type="Pfam" id="PF08479"/>
    </source>
</evidence>
<reference evidence="6" key="1">
    <citation type="submission" date="2018-05" db="EMBL/GenBank/DDBJ databases">
        <authorList>
            <person name="Lanie J.A."/>
            <person name="Ng W.-L."/>
            <person name="Kazmierczak K.M."/>
            <person name="Andrzejewski T.M."/>
            <person name="Davidsen T.M."/>
            <person name="Wayne K.J."/>
            <person name="Tettelin H."/>
            <person name="Glass J.I."/>
            <person name="Rusch D."/>
            <person name="Podicherti R."/>
            <person name="Tsui H.-C.T."/>
            <person name="Winkler M.E."/>
        </authorList>
    </citation>
    <scope>NUCLEOTIDE SEQUENCE</scope>
</reference>
<evidence type="ECO:0008006" key="7">
    <source>
        <dbReference type="Google" id="ProtNLM"/>
    </source>
</evidence>
<evidence type="ECO:0000256" key="3">
    <source>
        <dbReference type="ARBA" id="ARBA00023237"/>
    </source>
</evidence>
<keyword evidence="3" id="KW-0998">Cell outer membrane</keyword>
<dbReference type="GO" id="GO:0098046">
    <property type="term" value="C:type V protein secretion system complex"/>
    <property type="evidence" value="ECO:0007669"/>
    <property type="project" value="TreeGrafter"/>
</dbReference>
<dbReference type="GO" id="GO:0008320">
    <property type="term" value="F:protein transmembrane transporter activity"/>
    <property type="evidence" value="ECO:0007669"/>
    <property type="project" value="TreeGrafter"/>
</dbReference>
<keyword evidence="1" id="KW-1134">Transmembrane beta strand</keyword>
<keyword evidence="1" id="KW-0472">Membrane</keyword>